<organism evidence="9 10">
    <name type="scientific">Streptosporangium brasiliense</name>
    <dbReference type="NCBI Taxonomy" id="47480"/>
    <lineage>
        <taxon>Bacteria</taxon>
        <taxon>Bacillati</taxon>
        <taxon>Actinomycetota</taxon>
        <taxon>Actinomycetes</taxon>
        <taxon>Streptosporangiales</taxon>
        <taxon>Streptosporangiaceae</taxon>
        <taxon>Streptosporangium</taxon>
    </lineage>
</organism>
<protein>
    <submittedName>
        <fullName evidence="9">Type VII secretion integral membrane protein EccD</fullName>
    </submittedName>
</protein>
<keyword evidence="5 7" id="KW-1133">Transmembrane helix</keyword>
<feature type="transmembrane region" description="Helical" evidence="7">
    <location>
        <begin position="416"/>
        <end position="438"/>
    </location>
</feature>
<dbReference type="Pfam" id="PF19053">
    <property type="entry name" value="EccD"/>
    <property type="match status" value="1"/>
</dbReference>
<name>A0ABT9R990_9ACTN</name>
<feature type="transmembrane region" description="Helical" evidence="7">
    <location>
        <begin position="228"/>
        <end position="246"/>
    </location>
</feature>
<feature type="transmembrane region" description="Helical" evidence="7">
    <location>
        <begin position="140"/>
        <end position="158"/>
    </location>
</feature>
<proteinExistence type="inferred from homology"/>
<feature type="transmembrane region" description="Helical" evidence="7">
    <location>
        <begin position="164"/>
        <end position="185"/>
    </location>
</feature>
<feature type="transmembrane region" description="Helical" evidence="7">
    <location>
        <begin position="339"/>
        <end position="357"/>
    </location>
</feature>
<feature type="transmembrane region" description="Helical" evidence="7">
    <location>
        <begin position="450"/>
        <end position="476"/>
    </location>
</feature>
<dbReference type="InterPro" id="IPR006707">
    <property type="entry name" value="T7SS_EccD"/>
</dbReference>
<feature type="transmembrane region" description="Helical" evidence="7">
    <location>
        <begin position="278"/>
        <end position="300"/>
    </location>
</feature>
<evidence type="ECO:0000256" key="5">
    <source>
        <dbReference type="ARBA" id="ARBA00022989"/>
    </source>
</evidence>
<sequence length="481" mass="48507">MRSLAQPPAQGPMLQSALAQFAPPLPTLCHVTIVAPRRKVDLALPADIPLPHVLPSLLRAVDEVGGDSAAAPGWVLQRLGGPPLDIGQSLGALGVLDGEVLYLRPREAVLPPAMFDDVADVVATGVTEGNGKWTDRHTRLVGVGVATAVLVAGSAALALTGPPWTVSAVLAGVFAFLLIVAGTALSRAVGDSPAGALIGYAALPYGFFAGLMAPAGAGGAFGFGAPNMLAAFATVGLVATIGVIAIADGVPGFLGTAIASMAGSLSAAVVMISGASAAGVAAVTLAILLAFSPLIPMLSFRLARLPMPTMPTSADELRNDNQQIDGASIRERTVHAQRYATGLVAGVGMVALVALLYLAMADGWVAVATASTLSLTLIMRARVFQGLGQRLWLIVSGLVGIVTLVISHVAGVGGVAAVAAVMGLLGVAVISAVIGLWLPSGKPSPFWGRAGDILEVLLIVSLFPLALGVLDVYSWVRGLAG</sequence>
<dbReference type="EMBL" id="JAUSRB010000002">
    <property type="protein sequence ID" value="MDP9865446.1"/>
    <property type="molecule type" value="Genomic_DNA"/>
</dbReference>
<evidence type="ECO:0000256" key="7">
    <source>
        <dbReference type="SAM" id="Phobius"/>
    </source>
</evidence>
<evidence type="ECO:0000256" key="2">
    <source>
        <dbReference type="ARBA" id="ARBA00006162"/>
    </source>
</evidence>
<comment type="caution">
    <text evidence="9">The sequence shown here is derived from an EMBL/GenBank/DDBJ whole genome shotgun (WGS) entry which is preliminary data.</text>
</comment>
<keyword evidence="6 7" id="KW-0472">Membrane</keyword>
<evidence type="ECO:0000256" key="6">
    <source>
        <dbReference type="ARBA" id="ARBA00023136"/>
    </source>
</evidence>
<feature type="transmembrane region" description="Helical" evidence="7">
    <location>
        <begin position="253"/>
        <end position="272"/>
    </location>
</feature>
<comment type="subcellular location">
    <subcellularLocation>
        <location evidence="1">Cell membrane</location>
        <topology evidence="1">Multi-pass membrane protein</topology>
    </subcellularLocation>
</comment>
<evidence type="ECO:0000313" key="10">
    <source>
        <dbReference type="Proteomes" id="UP001230426"/>
    </source>
</evidence>
<evidence type="ECO:0000313" key="9">
    <source>
        <dbReference type="EMBL" id="MDP9865446.1"/>
    </source>
</evidence>
<feature type="transmembrane region" description="Helical" evidence="7">
    <location>
        <begin position="197"/>
        <end position="222"/>
    </location>
</feature>
<comment type="similarity">
    <text evidence="2">Belongs to the EccD/Snm4 family.</text>
</comment>
<dbReference type="RefSeq" id="WP_306864813.1">
    <property type="nucleotide sequence ID" value="NZ_JAUSRB010000002.1"/>
</dbReference>
<evidence type="ECO:0000259" key="8">
    <source>
        <dbReference type="Pfam" id="PF19053"/>
    </source>
</evidence>
<evidence type="ECO:0000256" key="4">
    <source>
        <dbReference type="ARBA" id="ARBA00022692"/>
    </source>
</evidence>
<keyword evidence="4 7" id="KW-0812">Transmembrane</keyword>
<evidence type="ECO:0000256" key="3">
    <source>
        <dbReference type="ARBA" id="ARBA00022475"/>
    </source>
</evidence>
<dbReference type="Proteomes" id="UP001230426">
    <property type="component" value="Unassembled WGS sequence"/>
</dbReference>
<dbReference type="NCBIfam" id="TIGR03920">
    <property type="entry name" value="T7SS_EccD"/>
    <property type="match status" value="1"/>
</dbReference>
<dbReference type="Pfam" id="PF08817">
    <property type="entry name" value="YukD"/>
    <property type="match status" value="1"/>
</dbReference>
<reference evidence="9 10" key="1">
    <citation type="submission" date="2023-07" db="EMBL/GenBank/DDBJ databases">
        <title>Sequencing the genomes of 1000 actinobacteria strains.</title>
        <authorList>
            <person name="Klenk H.-P."/>
        </authorList>
    </citation>
    <scope>NUCLEOTIDE SEQUENCE [LARGE SCALE GENOMIC DNA]</scope>
    <source>
        <strain evidence="9 10">DSM 44109</strain>
    </source>
</reference>
<accession>A0ABT9R990</accession>
<dbReference type="PIRSF" id="PIRSF017804">
    <property type="entry name" value="Secretion_EccD1"/>
    <property type="match status" value="1"/>
</dbReference>
<evidence type="ECO:0000256" key="1">
    <source>
        <dbReference type="ARBA" id="ARBA00004651"/>
    </source>
</evidence>
<dbReference type="Gene3D" id="3.10.20.90">
    <property type="entry name" value="Phosphatidylinositol 3-kinase Catalytic Subunit, Chain A, domain 1"/>
    <property type="match status" value="1"/>
</dbReference>
<dbReference type="InterPro" id="IPR024962">
    <property type="entry name" value="YukD-like"/>
</dbReference>
<keyword evidence="3" id="KW-1003">Cell membrane</keyword>
<dbReference type="InterPro" id="IPR044049">
    <property type="entry name" value="EccD_transm"/>
</dbReference>
<gene>
    <name evidence="9" type="ORF">J2S55_004712</name>
</gene>
<feature type="transmembrane region" description="Helical" evidence="7">
    <location>
        <begin position="363"/>
        <end position="379"/>
    </location>
</feature>
<feature type="domain" description="EccD-like transmembrane" evidence="8">
    <location>
        <begin position="138"/>
        <end position="479"/>
    </location>
</feature>
<keyword evidence="10" id="KW-1185">Reference proteome</keyword>
<feature type="transmembrane region" description="Helical" evidence="7">
    <location>
        <begin position="391"/>
        <end position="410"/>
    </location>
</feature>